<organism evidence="1 2">
    <name type="scientific">Elysia chlorotica</name>
    <name type="common">Eastern emerald elysia</name>
    <name type="synonym">Sea slug</name>
    <dbReference type="NCBI Taxonomy" id="188477"/>
    <lineage>
        <taxon>Eukaryota</taxon>
        <taxon>Metazoa</taxon>
        <taxon>Spiralia</taxon>
        <taxon>Lophotrochozoa</taxon>
        <taxon>Mollusca</taxon>
        <taxon>Gastropoda</taxon>
        <taxon>Heterobranchia</taxon>
        <taxon>Euthyneura</taxon>
        <taxon>Panpulmonata</taxon>
        <taxon>Sacoglossa</taxon>
        <taxon>Placobranchoidea</taxon>
        <taxon>Plakobranchidae</taxon>
        <taxon>Elysia</taxon>
    </lineage>
</organism>
<reference evidence="1 2" key="1">
    <citation type="submission" date="2019-01" db="EMBL/GenBank/DDBJ databases">
        <title>A draft genome assembly of the solar-powered sea slug Elysia chlorotica.</title>
        <authorList>
            <person name="Cai H."/>
            <person name="Li Q."/>
            <person name="Fang X."/>
            <person name="Li J."/>
            <person name="Curtis N.E."/>
            <person name="Altenburger A."/>
            <person name="Shibata T."/>
            <person name="Feng M."/>
            <person name="Maeda T."/>
            <person name="Schwartz J.A."/>
            <person name="Shigenobu S."/>
            <person name="Lundholm N."/>
            <person name="Nishiyama T."/>
            <person name="Yang H."/>
            <person name="Hasebe M."/>
            <person name="Li S."/>
            <person name="Pierce S.K."/>
            <person name="Wang J."/>
        </authorList>
    </citation>
    <scope>NUCLEOTIDE SEQUENCE [LARGE SCALE GENOMIC DNA]</scope>
    <source>
        <strain evidence="1">EC2010</strain>
        <tissue evidence="1">Whole organism of an adult</tissue>
    </source>
</reference>
<comment type="caution">
    <text evidence="1">The sequence shown here is derived from an EMBL/GenBank/DDBJ whole genome shotgun (WGS) entry which is preliminary data.</text>
</comment>
<dbReference type="Proteomes" id="UP000271974">
    <property type="component" value="Unassembled WGS sequence"/>
</dbReference>
<sequence length="100" mass="11807">MTTDIADRLKFLHLNAQQKELLKNFLVCFAKPEMVPRAVDKLNKKLLPHETTTCQQRVSMAHKQSIYCLVIDNIRHEFKGKDSYCSEVLFSKTPRMRRKR</sequence>
<protein>
    <submittedName>
        <fullName evidence="1">Uncharacterized protein</fullName>
    </submittedName>
</protein>
<evidence type="ECO:0000313" key="2">
    <source>
        <dbReference type="Proteomes" id="UP000271974"/>
    </source>
</evidence>
<evidence type="ECO:0000313" key="1">
    <source>
        <dbReference type="EMBL" id="RUS90095.1"/>
    </source>
</evidence>
<gene>
    <name evidence="1" type="ORF">EGW08_002137</name>
</gene>
<accession>A0A3S0ZZR7</accession>
<dbReference type="AlphaFoldDB" id="A0A3S0ZZR7"/>
<dbReference type="EMBL" id="RQTK01000040">
    <property type="protein sequence ID" value="RUS90095.1"/>
    <property type="molecule type" value="Genomic_DNA"/>
</dbReference>
<proteinExistence type="predicted"/>
<name>A0A3S0ZZR7_ELYCH</name>
<keyword evidence="2" id="KW-1185">Reference proteome</keyword>